<evidence type="ECO:0000313" key="18">
    <source>
        <dbReference type="Proteomes" id="UP000638918"/>
    </source>
</evidence>
<evidence type="ECO:0000256" key="9">
    <source>
        <dbReference type="ARBA" id="ARBA00023140"/>
    </source>
</evidence>
<evidence type="ECO:0000256" key="5">
    <source>
        <dbReference type="ARBA" id="ARBA00022963"/>
    </source>
</evidence>
<evidence type="ECO:0000256" key="7">
    <source>
        <dbReference type="ARBA" id="ARBA00023027"/>
    </source>
</evidence>
<dbReference type="PROSITE" id="PS00166">
    <property type="entry name" value="ENOYL_COA_HYDRATASE"/>
    <property type="match status" value="1"/>
</dbReference>
<comment type="pathway">
    <text evidence="2">Lipid metabolism; fatty acid beta-oxidation.</text>
</comment>
<keyword evidence="7" id="KW-0520">NAD</keyword>
<feature type="domain" description="3-hydroxyacyl-CoA dehydrogenase C-terminal" evidence="15">
    <location>
        <begin position="602"/>
        <end position="680"/>
    </location>
</feature>
<dbReference type="Gene3D" id="1.10.1040.50">
    <property type="match status" value="1"/>
</dbReference>
<dbReference type="InterPro" id="IPR018376">
    <property type="entry name" value="Enoyl-CoA_hyd/isom_CS"/>
</dbReference>
<dbReference type="SUPFAM" id="SSF51735">
    <property type="entry name" value="NAD(P)-binding Rossmann-fold domains"/>
    <property type="match status" value="1"/>
</dbReference>
<organism evidence="17 18">
    <name type="scientific">Brevundimonas guildfordensis</name>
    <dbReference type="NCBI Taxonomy" id="2762241"/>
    <lineage>
        <taxon>Bacteria</taxon>
        <taxon>Pseudomonadati</taxon>
        <taxon>Pseudomonadota</taxon>
        <taxon>Alphaproteobacteria</taxon>
        <taxon>Caulobacterales</taxon>
        <taxon>Caulobacteraceae</taxon>
        <taxon>Brevundimonas</taxon>
    </lineage>
</organism>
<dbReference type="InterPro" id="IPR036291">
    <property type="entry name" value="NAD(P)-bd_dom_sf"/>
</dbReference>
<comment type="caution">
    <text evidence="17">The sequence shown here is derived from an EMBL/GenBank/DDBJ whole genome shotgun (WGS) entry which is preliminary data.</text>
</comment>
<dbReference type="RefSeq" id="WP_191742311.1">
    <property type="nucleotide sequence ID" value="NZ_JACSQU010000001.1"/>
</dbReference>
<dbReference type="Pfam" id="PF00725">
    <property type="entry name" value="3HCDH"/>
    <property type="match status" value="2"/>
</dbReference>
<reference evidence="17 18" key="1">
    <citation type="submission" date="2020-08" db="EMBL/GenBank/DDBJ databases">
        <title>A Genomic Blueprint of the Chicken Gut Microbiome.</title>
        <authorList>
            <person name="Gilroy R."/>
            <person name="Ravi A."/>
            <person name="Getino M."/>
            <person name="Pursley I."/>
            <person name="Horton D.L."/>
            <person name="Alikhan N.-F."/>
            <person name="Baker D."/>
            <person name="Gharbi K."/>
            <person name="Hall N."/>
            <person name="Watson M."/>
            <person name="Adriaenssens E.M."/>
            <person name="Foster-Nyarko E."/>
            <person name="Jarju S."/>
            <person name="Secka A."/>
            <person name="Antonio M."/>
            <person name="Oren A."/>
            <person name="Chaudhuri R."/>
            <person name="La Ragione R.M."/>
            <person name="Hildebrand F."/>
            <person name="Pallen M.J."/>
        </authorList>
    </citation>
    <scope>NUCLEOTIDE SEQUENCE [LARGE SCALE GENOMIC DNA]</scope>
    <source>
        <strain evidence="17 18">Sa3CVA3</strain>
    </source>
</reference>
<gene>
    <name evidence="17" type="ORF">H9656_00195</name>
</gene>
<keyword evidence="10" id="KW-0413">Isomerase</keyword>
<comment type="subcellular location">
    <subcellularLocation>
        <location evidence="1">Peroxisome</location>
    </subcellularLocation>
</comment>
<evidence type="ECO:0000259" key="15">
    <source>
        <dbReference type="Pfam" id="PF00725"/>
    </source>
</evidence>
<comment type="similarity">
    <text evidence="3">In the N-terminal section; belongs to the enoyl-CoA hydratase/isomerase family.</text>
</comment>
<dbReference type="Pfam" id="PF02737">
    <property type="entry name" value="3HCDH_N"/>
    <property type="match status" value="1"/>
</dbReference>
<keyword evidence="4" id="KW-0276">Fatty acid metabolism</keyword>
<dbReference type="InterPro" id="IPR008927">
    <property type="entry name" value="6-PGluconate_DH-like_C_sf"/>
</dbReference>
<evidence type="ECO:0000259" key="16">
    <source>
        <dbReference type="Pfam" id="PF02737"/>
    </source>
</evidence>
<evidence type="ECO:0000313" key="17">
    <source>
        <dbReference type="EMBL" id="MBD7939808.1"/>
    </source>
</evidence>
<evidence type="ECO:0000256" key="13">
    <source>
        <dbReference type="ARBA" id="ARBA00049556"/>
    </source>
</evidence>
<keyword evidence="9" id="KW-0576">Peroxisome</keyword>
<keyword evidence="6" id="KW-0560">Oxidoreductase</keyword>
<comment type="similarity">
    <text evidence="14">Belongs to the enoyl-CoA hydratase/isomerase family.</text>
</comment>
<dbReference type="InterPro" id="IPR006108">
    <property type="entry name" value="3HC_DH_C"/>
</dbReference>
<dbReference type="SUPFAM" id="SSF48179">
    <property type="entry name" value="6-phosphogluconate dehydrogenase C-terminal domain-like"/>
    <property type="match status" value="2"/>
</dbReference>
<evidence type="ECO:0000256" key="2">
    <source>
        <dbReference type="ARBA" id="ARBA00005005"/>
    </source>
</evidence>
<keyword evidence="12" id="KW-0511">Multifunctional enzyme</keyword>
<comment type="catalytic activity">
    <reaction evidence="13">
        <text>a (3S)-3-hydroxyacyl-CoA + NAD(+) = a 3-oxoacyl-CoA + NADH + H(+)</text>
        <dbReference type="Rhea" id="RHEA:22432"/>
        <dbReference type="ChEBI" id="CHEBI:15378"/>
        <dbReference type="ChEBI" id="CHEBI:57318"/>
        <dbReference type="ChEBI" id="CHEBI:57540"/>
        <dbReference type="ChEBI" id="CHEBI:57945"/>
        <dbReference type="ChEBI" id="CHEBI:90726"/>
        <dbReference type="EC" id="1.1.1.35"/>
    </reaction>
</comment>
<keyword evidence="11" id="KW-0456">Lyase</keyword>
<protein>
    <submittedName>
        <fullName evidence="17">Enoyl-CoA hydratase/isomerase family protein</fullName>
    </submittedName>
</protein>
<evidence type="ECO:0000256" key="4">
    <source>
        <dbReference type="ARBA" id="ARBA00022832"/>
    </source>
</evidence>
<dbReference type="SUPFAM" id="SSF52096">
    <property type="entry name" value="ClpP/crotonase"/>
    <property type="match status" value="1"/>
</dbReference>
<evidence type="ECO:0000256" key="14">
    <source>
        <dbReference type="RuleBase" id="RU003707"/>
    </source>
</evidence>
<dbReference type="PANTHER" id="PTHR23309">
    <property type="entry name" value="3-HYDROXYACYL-COA DEHYROGENASE"/>
    <property type="match status" value="1"/>
</dbReference>
<evidence type="ECO:0000256" key="1">
    <source>
        <dbReference type="ARBA" id="ARBA00004275"/>
    </source>
</evidence>
<evidence type="ECO:0000256" key="8">
    <source>
        <dbReference type="ARBA" id="ARBA00023098"/>
    </source>
</evidence>
<evidence type="ECO:0000256" key="3">
    <source>
        <dbReference type="ARBA" id="ARBA00008750"/>
    </source>
</evidence>
<keyword evidence="18" id="KW-1185">Reference proteome</keyword>
<feature type="domain" description="3-hydroxyacyl-CoA dehydrogenase C-terminal" evidence="15">
    <location>
        <begin position="483"/>
        <end position="568"/>
    </location>
</feature>
<name>A0ABR8QWC8_9CAUL</name>
<proteinExistence type="inferred from homology"/>
<dbReference type="Gene3D" id="3.40.50.720">
    <property type="entry name" value="NAD(P)-binding Rossmann-like Domain"/>
    <property type="match status" value="1"/>
</dbReference>
<feature type="domain" description="3-hydroxyacyl-CoA dehydrogenase NAD binding" evidence="16">
    <location>
        <begin position="302"/>
        <end position="477"/>
    </location>
</feature>
<evidence type="ECO:0000256" key="10">
    <source>
        <dbReference type="ARBA" id="ARBA00023235"/>
    </source>
</evidence>
<dbReference type="InterPro" id="IPR006176">
    <property type="entry name" value="3-OHacyl-CoA_DH_NAD-bd"/>
</dbReference>
<dbReference type="InterPro" id="IPR029045">
    <property type="entry name" value="ClpP/crotonase-like_dom_sf"/>
</dbReference>
<evidence type="ECO:0000256" key="11">
    <source>
        <dbReference type="ARBA" id="ARBA00023239"/>
    </source>
</evidence>
<evidence type="ECO:0000256" key="12">
    <source>
        <dbReference type="ARBA" id="ARBA00023268"/>
    </source>
</evidence>
<keyword evidence="8" id="KW-0443">Lipid metabolism</keyword>
<dbReference type="PANTHER" id="PTHR23309:SF51">
    <property type="entry name" value="3-HYDROXYACYL-COA DEHYDROGENASE-RELATED"/>
    <property type="match status" value="1"/>
</dbReference>
<keyword evidence="5" id="KW-0442">Lipid degradation</keyword>
<dbReference type="Proteomes" id="UP000638918">
    <property type="component" value="Unassembled WGS sequence"/>
</dbReference>
<dbReference type="InterPro" id="IPR001753">
    <property type="entry name" value="Enoyl-CoA_hydra/iso"/>
</dbReference>
<sequence length="690" mass="72684">MSVPTNSISSLERRGDVGVLTINSPPVNALGQAVRAALRDGLSALIADDAVKAVVIRCDGRTFFAGADISEFGKPFVEPDLNVVFDIIEASAKPVVAAIHGTALGGGFEVALACHYRVAAASAKVGLPEVALGLLPGAGGTQRAPRLAGVEAALDLIISGRPVKADTALEMKLIDAVASDAGLVDEAVQFAEGLIADSAPLRRVRDMEVDLQSDAARAVIAAYQEKNARLFRGPVAPTNIAKAVEAAATLPFEAGLKREAELFEELMEGRQSGAQRHIFFAERAAGKVAGLSRDVQPVAIQSVAVLGAGTMGTGIATAFLSGGYEVTLIDLNPEAVERAQGRIYKTLDGLVSKGRLSFGAAAAQKSRLVIDSSLDAVASADLIVEAVYENLDLKKDVFRQLDSRAKADAVLASNTSFLDLNAIAAVTSRPERIIGLHFFAPANIMRLLEVVRGSATAPEIVATGMALGKKLGKVAVLSGVCDGFIANRAMAPRVTAAEKLILEGPMPWDVDRVMTAYGFPMGVFSMLDLVGLDVIGWDRENSAGRTVQEVLCERGHWGQKTGQGYYVYDENRRATPSDEAAEVIAGFADKTPVAMDDEALLERLLYPVVNEGAKIVEEGIAQRASDVDVALVTGYGWPVWTGGPMFWADTVGLDKVIAGLERTLGPDAVSPLLRRTAQQGQALAEQTAPH</sequence>
<accession>A0ABR8QWC8</accession>
<evidence type="ECO:0000256" key="6">
    <source>
        <dbReference type="ARBA" id="ARBA00023002"/>
    </source>
</evidence>
<dbReference type="Gene3D" id="3.90.226.10">
    <property type="entry name" value="2-enoyl-CoA Hydratase, Chain A, domain 1"/>
    <property type="match status" value="1"/>
</dbReference>
<dbReference type="EMBL" id="JACSQU010000001">
    <property type="protein sequence ID" value="MBD7939808.1"/>
    <property type="molecule type" value="Genomic_DNA"/>
</dbReference>
<dbReference type="Pfam" id="PF00378">
    <property type="entry name" value="ECH_1"/>
    <property type="match status" value="1"/>
</dbReference>
<dbReference type="CDD" id="cd06558">
    <property type="entry name" value="crotonase-like"/>
    <property type="match status" value="1"/>
</dbReference>